<protein>
    <recommendedName>
        <fullName evidence="3">Sulfotransferase</fullName>
        <ecNumber evidence="3">2.8.2.-</ecNumber>
    </recommendedName>
</protein>
<feature type="non-terminal residue" evidence="5">
    <location>
        <position position="310"/>
    </location>
</feature>
<sequence length="310" mass="35341">PKVVNMAEDKKAFVDEIDKALAKSKGLIWKDLLFSYQGTLYPVTVCSVEMFQALENLEARRDDMVLVVSYPKCDVNWLIQILSDLIFTAIQSKPVSTELPFIECGDPDKYQRMKQVPSPRILATHLNYDCLPKSVFKNKAKILVLLRNPKDTAVSFFHFHNNVPSVPSYSSWDEFFSEFMNGKVGWGSYFDHAVTWNKHTEDENTMIIIYEDLKENLTASVEQIAEFFGFSPTAEQIQSIADRATFQAVKDKAQETHGAVGSILFRKGVVGDWKNLFTEAQNQEMDAKFKVWLEGTKLGAKLKYDVYCKA</sequence>
<dbReference type="InterPro" id="IPR027417">
    <property type="entry name" value="P-loop_NTPase"/>
</dbReference>
<dbReference type="EMBL" id="VULB01013443">
    <property type="protein sequence ID" value="KAF1473972.1"/>
    <property type="molecule type" value="Genomic_DNA"/>
</dbReference>
<dbReference type="PANTHER" id="PTHR11783">
    <property type="entry name" value="SULFOTRANSFERASE SULT"/>
    <property type="match status" value="1"/>
</dbReference>
<evidence type="ECO:0000259" key="4">
    <source>
        <dbReference type="Pfam" id="PF00685"/>
    </source>
</evidence>
<dbReference type="GO" id="GO:0008146">
    <property type="term" value="F:sulfotransferase activity"/>
    <property type="evidence" value="ECO:0007669"/>
    <property type="project" value="InterPro"/>
</dbReference>
<dbReference type="SUPFAM" id="SSF52540">
    <property type="entry name" value="P-loop containing nucleoside triphosphate hydrolases"/>
    <property type="match status" value="1"/>
</dbReference>
<keyword evidence="2 3" id="KW-0808">Transferase</keyword>
<evidence type="ECO:0000256" key="1">
    <source>
        <dbReference type="ARBA" id="ARBA00005771"/>
    </source>
</evidence>
<evidence type="ECO:0000313" key="5">
    <source>
        <dbReference type="EMBL" id="KAF1473972.1"/>
    </source>
</evidence>
<evidence type="ECO:0000313" key="6">
    <source>
        <dbReference type="Proteomes" id="UP000818537"/>
    </source>
</evidence>
<dbReference type="AlphaFoldDB" id="A0A8S9E9Q5"/>
<dbReference type="Gene3D" id="3.40.50.300">
    <property type="entry name" value="P-loop containing nucleotide triphosphate hydrolases"/>
    <property type="match status" value="1"/>
</dbReference>
<evidence type="ECO:0000256" key="3">
    <source>
        <dbReference type="RuleBase" id="RU361155"/>
    </source>
</evidence>
<accession>A0A8S9E9Q5</accession>
<feature type="domain" description="Sulfotransferase" evidence="4">
    <location>
        <begin position="62"/>
        <end position="296"/>
    </location>
</feature>
<reference evidence="5" key="1">
    <citation type="journal article" date="2019" name="Gigascience">
        <title>High-coverage genomes to elucidate the evolution of penguins.</title>
        <authorList>
            <person name="Pan H."/>
            <person name="Cole T.L."/>
            <person name="Bi X."/>
            <person name="Fang M."/>
            <person name="Zhou C."/>
            <person name="Yang Z."/>
            <person name="Ksepka D.T."/>
            <person name="Hart T."/>
            <person name="Bouzat J.L."/>
            <person name="Argilla L.S."/>
            <person name="Bertelsen M.F."/>
            <person name="Boersma P.D."/>
            <person name="Bost C.A."/>
            <person name="Cherel Y."/>
            <person name="Dann P."/>
            <person name="Fiddaman S.R."/>
            <person name="Howard P."/>
            <person name="Labuschagne K."/>
            <person name="Mattern T."/>
            <person name="Miller G."/>
            <person name="Parker P."/>
            <person name="Phillips R.A."/>
            <person name="Quillfeldt P."/>
            <person name="Ryan P.G."/>
            <person name="Taylor H."/>
            <person name="Thompson D.R."/>
            <person name="Young M.J."/>
            <person name="Ellegaard M.R."/>
            <person name="Gilbert M.T.P."/>
            <person name="Sinding M.S."/>
            <person name="Pacheco G."/>
            <person name="Shepherd L.D."/>
            <person name="Tennyson A.J.D."/>
            <person name="Grosser S."/>
            <person name="Kay E."/>
            <person name="Nupen L.J."/>
            <person name="Ellenberg U."/>
            <person name="Houston D.M."/>
            <person name="Reeve A.H."/>
            <person name="Johnson K."/>
            <person name="Masello J.F."/>
            <person name="Stracke T."/>
            <person name="McKinlay B."/>
            <person name="Borboroglu P.G."/>
            <person name="Zhang D.X."/>
            <person name="Zhang G."/>
        </authorList>
    </citation>
    <scope>NUCLEOTIDE SEQUENCE</scope>
    <source>
        <strain evidence="5">10/9/18-1</strain>
    </source>
</reference>
<dbReference type="EC" id="2.8.2.-" evidence="3"/>
<comment type="caution">
    <text evidence="5">The sequence shown here is derived from an EMBL/GenBank/DDBJ whole genome shotgun (WGS) entry which is preliminary data.</text>
</comment>
<dbReference type="InterPro" id="IPR000863">
    <property type="entry name" value="Sulfotransferase_dom"/>
</dbReference>
<comment type="similarity">
    <text evidence="1 3">Belongs to the sulfotransferase 1 family.</text>
</comment>
<name>A0A8S9E9Q5_EUDMI</name>
<dbReference type="Proteomes" id="UP000818537">
    <property type="component" value="Unassembled WGS sequence"/>
</dbReference>
<proteinExistence type="inferred from homology"/>
<dbReference type="Pfam" id="PF00685">
    <property type="entry name" value="Sulfotransfer_1"/>
    <property type="match status" value="1"/>
</dbReference>
<evidence type="ECO:0000256" key="2">
    <source>
        <dbReference type="ARBA" id="ARBA00022679"/>
    </source>
</evidence>
<feature type="non-terminal residue" evidence="5">
    <location>
        <position position="1"/>
    </location>
</feature>
<organism evidence="5 6">
    <name type="scientific">Eudyptula minor novaehollandiae</name>
    <name type="common">Australian little penguin</name>
    <dbReference type="NCBI Taxonomy" id="2052820"/>
    <lineage>
        <taxon>Eukaryota</taxon>
        <taxon>Metazoa</taxon>
        <taxon>Chordata</taxon>
        <taxon>Craniata</taxon>
        <taxon>Vertebrata</taxon>
        <taxon>Euteleostomi</taxon>
        <taxon>Archelosauria</taxon>
        <taxon>Archosauria</taxon>
        <taxon>Dinosauria</taxon>
        <taxon>Saurischia</taxon>
        <taxon>Theropoda</taxon>
        <taxon>Coelurosauria</taxon>
        <taxon>Aves</taxon>
        <taxon>Neognathae</taxon>
        <taxon>Neoaves</taxon>
        <taxon>Aequornithes</taxon>
        <taxon>Sphenisciformes</taxon>
        <taxon>Spheniscidae</taxon>
        <taxon>Eudyptula</taxon>
    </lineage>
</organism>
<gene>
    <name evidence="5" type="primary">SULT6B1</name>
    <name evidence="5" type="ORF">FQV18_0013280</name>
</gene>